<feature type="coiled-coil region" evidence="2">
    <location>
        <begin position="150"/>
        <end position="187"/>
    </location>
</feature>
<evidence type="ECO:0000256" key="2">
    <source>
        <dbReference type="SAM" id="Coils"/>
    </source>
</evidence>
<feature type="non-terminal residue" evidence="6">
    <location>
        <position position="1263"/>
    </location>
</feature>
<evidence type="ECO:0000256" key="3">
    <source>
        <dbReference type="SAM" id="MobiDB-lite"/>
    </source>
</evidence>
<dbReference type="OrthoDB" id="5835755at2759"/>
<evidence type="ECO:0000256" key="1">
    <source>
        <dbReference type="ARBA" id="ARBA00023054"/>
    </source>
</evidence>
<dbReference type="InterPro" id="IPR055167">
    <property type="entry name" value="Rootletin-like_CC"/>
</dbReference>
<feature type="domain" description="Rootletin-like coiled-coil" evidence="4">
    <location>
        <begin position="75"/>
        <end position="252"/>
    </location>
</feature>
<feature type="coiled-coil region" evidence="2">
    <location>
        <begin position="327"/>
        <end position="375"/>
    </location>
</feature>
<feature type="region of interest" description="Disordered" evidence="3">
    <location>
        <begin position="1"/>
        <end position="20"/>
    </location>
</feature>
<dbReference type="Pfam" id="PF15035">
    <property type="entry name" value="Rootletin"/>
    <property type="match status" value="1"/>
</dbReference>
<evidence type="ECO:0000313" key="7">
    <source>
        <dbReference type="Proteomes" id="UP000276991"/>
    </source>
</evidence>
<sequence length="1263" mass="148642">MEQARESTPSKGRRSVEKTISREMKYEITGSNGNIDDNIEYIDSVSTTDFGYGITGEGISKIIYDHPKDELINYKRRIDANAEQQREHADIMAALQHKIEQYRQRFAEIEGRLAVRELDDSGDLARMKLSEEWLLSSKFKTQEIDDAEFASQLEHEHRRAEELAIQLQQERLQNDQLQGEIQRLRHQFGISIRDKERIYQTRERNLTRYLNEEQRKMMELWSELQRVRKQCSEYREQTERDLENQRNEFIKVIRHVSGLVRGLNVESGTHTILSDLSSESGVDITQDTVLIEAVKRFHDSQQQAVPVIGPELITELRLARSEDAGLHDELMRKYEESARRIIELENRDDESHNKLVALESDLKRTRDRLTESQNALHKLYDMTQDYEIDGKKKTRSSSPAKGYVPPPEVVRSVRYVLNSRNNDNNVLQRKLKNAEVQIGELTTKCDSLEEIRHRLEKQIAEANRTLTNRERDLDDAKHTVKNLEDRLKNLEQEKLSIESARRHLEEEIRKMKEQFNNTLLDVERRAAEDADDRIRKIEEDTKIRISELTGRIETLLEENKRLKDETDGMKNRIQDFEKEYNEIVRKLEEKDNALKNLESTRQRLANELEEQRVRFDTVTSEFDNLRTNYDSANKNTVAIELTVKEIKKQRDEIIKQKDALTKALADLENKLNIEAKARTDAEKLNQCHLDEINNFKKQINEYLTEVTVIRRQNDDFDTQLKTNQAKLTSTENSLIAAKKEMEKLSEMNNRLQQDKNELNSAKQKSETEFNLLNERIRKLEQETERIRKDNKELEDHERVARDDLKQETNRNHLLKKELEEAQSEIIALNESKSEKVLIKHETEIYEVNRYKTELEKLESDKDDLEKRMVFLQDELNEKDQYIDRLNAEIAELKHKLETEIAKVRKETTMVQEKYHIDLDEEKDNHQKKIDSMNALVEELRIKLNDAERAMTDLQNRDSILERENNDWKEKFDALNMELDSLRNELSLVRRDAEKEINRYSIDFQTARNEIKLLSSTNTEMKSQLAAAEDKINSLNKIITDQQNKIRDLTSEIRHLEGEINDAKGNIANLESELDAARERIHLQGEQYASLQAELNKMKSDMDSLITENDILKTTKESNEIEIDRLKQKLQRTIENAKKHADALEKLRPEHERLQNSHDGKVREVENLMQTIQNLELRLNQSRRELRDATDKLIVSEGDRNALRSEIEKLQNEVQFLREQFLRKTDEYQAALNDLVSTHRSAEEGRVNAVQELEARKYEVNDLQ</sequence>
<name>A0A498SGP0_ACAVI</name>
<dbReference type="Pfam" id="PF24423">
    <property type="entry name" value="OVT1"/>
    <property type="match status" value="1"/>
</dbReference>
<dbReference type="InterPro" id="IPR057531">
    <property type="entry name" value="PUMA/OVT1_CC"/>
</dbReference>
<evidence type="ECO:0000259" key="4">
    <source>
        <dbReference type="Pfam" id="PF15035"/>
    </source>
</evidence>
<protein>
    <recommendedName>
        <fullName evidence="8">Major antigen</fullName>
    </recommendedName>
</protein>
<keyword evidence="1 2" id="KW-0175">Coiled coil</keyword>
<evidence type="ECO:0008006" key="8">
    <source>
        <dbReference type="Google" id="ProtNLM"/>
    </source>
</evidence>
<feature type="coiled-coil region" evidence="2">
    <location>
        <begin position="417"/>
        <end position="1226"/>
    </location>
</feature>
<dbReference type="SUPFAM" id="SSF57997">
    <property type="entry name" value="Tropomyosin"/>
    <property type="match status" value="1"/>
</dbReference>
<dbReference type="EMBL" id="UPTC01001028">
    <property type="protein sequence ID" value="VBB30886.1"/>
    <property type="molecule type" value="Genomic_DNA"/>
</dbReference>
<organism evidence="6 7">
    <name type="scientific">Acanthocheilonema viteae</name>
    <name type="common">Filarial nematode worm</name>
    <name type="synonym">Dipetalonema viteae</name>
    <dbReference type="NCBI Taxonomy" id="6277"/>
    <lineage>
        <taxon>Eukaryota</taxon>
        <taxon>Metazoa</taxon>
        <taxon>Ecdysozoa</taxon>
        <taxon>Nematoda</taxon>
        <taxon>Chromadorea</taxon>
        <taxon>Rhabditida</taxon>
        <taxon>Spirurina</taxon>
        <taxon>Spiruromorpha</taxon>
        <taxon>Filarioidea</taxon>
        <taxon>Onchocercidae</taxon>
        <taxon>Acanthocheilonema</taxon>
    </lineage>
</organism>
<gene>
    <name evidence="6" type="ORF">NAV_LOCUS5677</name>
</gene>
<reference evidence="6 7" key="1">
    <citation type="submission" date="2018-08" db="EMBL/GenBank/DDBJ databases">
        <authorList>
            <person name="Laetsch R D."/>
            <person name="Stevens L."/>
            <person name="Kumar S."/>
            <person name="Blaxter L. M."/>
        </authorList>
    </citation>
    <scope>NUCLEOTIDE SEQUENCE [LARGE SCALE GENOMIC DNA]</scope>
</reference>
<dbReference type="AlphaFoldDB" id="A0A498SGP0"/>
<keyword evidence="7" id="KW-1185">Reference proteome</keyword>
<dbReference type="Gene3D" id="1.10.287.1490">
    <property type="match status" value="2"/>
</dbReference>
<feature type="compositionally biased region" description="Polar residues" evidence="3">
    <location>
        <begin position="1"/>
        <end position="10"/>
    </location>
</feature>
<dbReference type="Proteomes" id="UP000276991">
    <property type="component" value="Unassembled WGS sequence"/>
</dbReference>
<dbReference type="PANTHER" id="PTHR23159">
    <property type="entry name" value="CENTROSOMAL PROTEIN 2"/>
    <property type="match status" value="1"/>
</dbReference>
<evidence type="ECO:0000313" key="6">
    <source>
        <dbReference type="EMBL" id="VBB30886.1"/>
    </source>
</evidence>
<dbReference type="PANTHER" id="PTHR23159:SF31">
    <property type="entry name" value="CENTROSOME-ASSOCIATED PROTEIN CEP250 ISOFORM X1"/>
    <property type="match status" value="1"/>
</dbReference>
<proteinExistence type="predicted"/>
<feature type="domain" description="PUMA/OVT1 coiled-coil region" evidence="5">
    <location>
        <begin position="422"/>
        <end position="494"/>
    </location>
</feature>
<accession>A0A498SGP0</accession>
<dbReference type="STRING" id="6277.A0A498SGP0"/>
<dbReference type="Pfam" id="PF24627">
    <property type="entry name" value="PUMA_CC"/>
    <property type="match status" value="1"/>
</dbReference>
<evidence type="ECO:0000259" key="5">
    <source>
        <dbReference type="Pfam" id="PF24627"/>
    </source>
</evidence>